<organism evidence="1 2">
    <name type="scientific">Ceraceosorus bombacis</name>
    <dbReference type="NCBI Taxonomy" id="401625"/>
    <lineage>
        <taxon>Eukaryota</taxon>
        <taxon>Fungi</taxon>
        <taxon>Dikarya</taxon>
        <taxon>Basidiomycota</taxon>
        <taxon>Ustilaginomycotina</taxon>
        <taxon>Exobasidiomycetes</taxon>
        <taxon>Ceraceosorales</taxon>
        <taxon>Ceraceosoraceae</taxon>
        <taxon>Ceraceosorus</taxon>
    </lineage>
</organism>
<sequence length="175" mass="19914">MMKSRFQALYRTTSFRTWRQTLQPKVGRRINLRSPSSIRAPAIRSIATIRHIWSPAVTLSNDDDWCFAEMSGSRTTLSNRSVAVSGRATWRDNLQRKWRQMTRDLKRYGVAIAPARTLHPSLLPLAALELTGRELMGVMQAQLIHVDSFVMWIHEFVAYVADASKEQRGIGAPSC</sequence>
<accession>A0A0P1BI60</accession>
<dbReference type="EMBL" id="CCYA01000264">
    <property type="protein sequence ID" value="CEH15529.1"/>
    <property type="molecule type" value="Genomic_DNA"/>
</dbReference>
<dbReference type="AlphaFoldDB" id="A0A0P1BI60"/>
<protein>
    <submittedName>
        <fullName evidence="1">Uncharacterized protein</fullName>
    </submittedName>
</protein>
<proteinExistence type="predicted"/>
<evidence type="ECO:0000313" key="2">
    <source>
        <dbReference type="Proteomes" id="UP000054845"/>
    </source>
</evidence>
<reference evidence="1 2" key="1">
    <citation type="submission" date="2014-09" db="EMBL/GenBank/DDBJ databases">
        <authorList>
            <person name="Magalhaes I.L.F."/>
            <person name="Oliveira U."/>
            <person name="Santos F.R."/>
            <person name="Vidigal T.H.D.A."/>
            <person name="Brescovit A.D."/>
            <person name="Santos A.J."/>
        </authorList>
    </citation>
    <scope>NUCLEOTIDE SEQUENCE [LARGE SCALE GENOMIC DNA]</scope>
</reference>
<dbReference type="Proteomes" id="UP000054845">
    <property type="component" value="Unassembled WGS sequence"/>
</dbReference>
<name>A0A0P1BI60_9BASI</name>
<keyword evidence="2" id="KW-1185">Reference proteome</keyword>
<evidence type="ECO:0000313" key="1">
    <source>
        <dbReference type="EMBL" id="CEH15529.1"/>
    </source>
</evidence>